<dbReference type="InterPro" id="IPR003196">
    <property type="entry name" value="TFIIF_beta"/>
</dbReference>
<dbReference type="Pfam" id="PF17683">
    <property type="entry name" value="TFIIF_beta_N"/>
    <property type="match status" value="1"/>
</dbReference>
<dbReference type="InterPro" id="IPR040504">
    <property type="entry name" value="TFIIF_beta_N"/>
</dbReference>
<evidence type="ECO:0000256" key="6">
    <source>
        <dbReference type="ARBA" id="ARBA00023163"/>
    </source>
</evidence>
<evidence type="ECO:0000313" key="13">
    <source>
        <dbReference type="EMBL" id="KAF2118495.1"/>
    </source>
</evidence>
<feature type="compositionally biased region" description="Acidic residues" evidence="10">
    <location>
        <begin position="337"/>
        <end position="355"/>
    </location>
</feature>
<dbReference type="InterPro" id="IPR036388">
    <property type="entry name" value="WH-like_DNA-bd_sf"/>
</dbReference>
<sequence length="355" mass="40696">MNGIKADPDIKMDTDAITPSGSGYMDDEFYEDTGELTLPPKDADKDVWLTRIPRWLYDAVAKWDDFAEGNDNDVIEIGKVQYFPDQARQGAVSKERNMRIFLNDKWHQRTRLPRGFELSMTNATKEVMSNTYVFTEKDLPGYRPNGYGQGKFGSSQNLSVQDPKARIQKRSRYKKAIPKQTSLLGTTTREYLANPIKTTEYVQFDRQRIKQATLGSNLTTNITNQNEHTLQPAVNKLFKSFTGRTATTKSQLNKYTRIPENELTDILHGLFNEYAYWPMKTLKAKTQQPEAYLKTTLEKIADLVKSGSFASTWRRKDFYSNMEGHTEGQSALAPSLENEDEVVDDEDMEMEDVKI</sequence>
<evidence type="ECO:0000256" key="1">
    <source>
        <dbReference type="ARBA" id="ARBA00004123"/>
    </source>
</evidence>
<keyword evidence="6" id="KW-0804">Transcription</keyword>
<accession>A0A6A5ZH03</accession>
<keyword evidence="7" id="KW-0539">Nucleus</keyword>
<gene>
    <name evidence="13" type="ORF">BDV96DRAFT_611193</name>
</gene>
<dbReference type="PANTHER" id="PTHR10445">
    <property type="entry name" value="GENERAL TRANSCRIPTION FACTOR IIF SUBUNIT 2"/>
    <property type="match status" value="1"/>
</dbReference>
<keyword evidence="4" id="KW-0805">Transcription regulation</keyword>
<dbReference type="PANTHER" id="PTHR10445:SF0">
    <property type="entry name" value="GENERAL TRANSCRIPTION FACTOR IIF SUBUNIT 2"/>
    <property type="match status" value="1"/>
</dbReference>
<keyword evidence="14" id="KW-1185">Reference proteome</keyword>
<evidence type="ECO:0000256" key="10">
    <source>
        <dbReference type="SAM" id="MobiDB-lite"/>
    </source>
</evidence>
<dbReference type="OrthoDB" id="26094at2759"/>
<dbReference type="GO" id="GO:0005674">
    <property type="term" value="C:transcription factor TFIIF complex"/>
    <property type="evidence" value="ECO:0007669"/>
    <property type="project" value="InterPro"/>
</dbReference>
<feature type="domain" description="TFIIF beta subunit HTH" evidence="11">
    <location>
        <begin position="256"/>
        <end position="319"/>
    </location>
</feature>
<dbReference type="InterPro" id="IPR040450">
    <property type="entry name" value="TFIIF_beta_HTH"/>
</dbReference>
<feature type="region of interest" description="Disordered" evidence="10">
    <location>
        <begin position="324"/>
        <end position="355"/>
    </location>
</feature>
<evidence type="ECO:0000259" key="12">
    <source>
        <dbReference type="Pfam" id="PF17683"/>
    </source>
</evidence>
<dbReference type="EMBL" id="ML977317">
    <property type="protein sequence ID" value="KAF2118495.1"/>
    <property type="molecule type" value="Genomic_DNA"/>
</dbReference>
<proteinExistence type="inferred from homology"/>
<dbReference type="InterPro" id="IPR011039">
    <property type="entry name" value="TFIIF_interaction"/>
</dbReference>
<evidence type="ECO:0000256" key="9">
    <source>
        <dbReference type="ARBA" id="ARBA00081863"/>
    </source>
</evidence>
<dbReference type="SUPFAM" id="SSF46785">
    <property type="entry name" value="Winged helix' DNA-binding domain"/>
    <property type="match status" value="1"/>
</dbReference>
<evidence type="ECO:0000256" key="7">
    <source>
        <dbReference type="ARBA" id="ARBA00023242"/>
    </source>
</evidence>
<dbReference type="CDD" id="cd07980">
    <property type="entry name" value="TFIIF_beta"/>
    <property type="match status" value="1"/>
</dbReference>
<dbReference type="InterPro" id="IPR036390">
    <property type="entry name" value="WH_DNA-bd_sf"/>
</dbReference>
<keyword evidence="13" id="KW-0396">Initiation factor</keyword>
<dbReference type="SUPFAM" id="SSF50916">
    <property type="entry name" value="Rap30/74 interaction domains"/>
    <property type="match status" value="1"/>
</dbReference>
<dbReference type="GO" id="GO:0003677">
    <property type="term" value="F:DNA binding"/>
    <property type="evidence" value="ECO:0007669"/>
    <property type="project" value="UniProtKB-KW"/>
</dbReference>
<keyword evidence="5" id="KW-0238">DNA-binding</keyword>
<evidence type="ECO:0000256" key="8">
    <source>
        <dbReference type="ARBA" id="ARBA00081473"/>
    </source>
</evidence>
<reference evidence="13" key="1">
    <citation type="journal article" date="2020" name="Stud. Mycol.">
        <title>101 Dothideomycetes genomes: a test case for predicting lifestyles and emergence of pathogens.</title>
        <authorList>
            <person name="Haridas S."/>
            <person name="Albert R."/>
            <person name="Binder M."/>
            <person name="Bloem J."/>
            <person name="Labutti K."/>
            <person name="Salamov A."/>
            <person name="Andreopoulos B."/>
            <person name="Baker S."/>
            <person name="Barry K."/>
            <person name="Bills G."/>
            <person name="Bluhm B."/>
            <person name="Cannon C."/>
            <person name="Castanera R."/>
            <person name="Culley D."/>
            <person name="Daum C."/>
            <person name="Ezra D."/>
            <person name="Gonzalez J."/>
            <person name="Henrissat B."/>
            <person name="Kuo A."/>
            <person name="Liang C."/>
            <person name="Lipzen A."/>
            <person name="Lutzoni F."/>
            <person name="Magnuson J."/>
            <person name="Mondo S."/>
            <person name="Nolan M."/>
            <person name="Ohm R."/>
            <person name="Pangilinan J."/>
            <person name="Park H.-J."/>
            <person name="Ramirez L."/>
            <person name="Alfaro M."/>
            <person name="Sun H."/>
            <person name="Tritt A."/>
            <person name="Yoshinaga Y."/>
            <person name="Zwiers L.-H."/>
            <person name="Turgeon B."/>
            <person name="Goodwin S."/>
            <person name="Spatafora J."/>
            <person name="Crous P."/>
            <person name="Grigoriev I."/>
        </authorList>
    </citation>
    <scope>NUCLEOTIDE SEQUENCE</scope>
    <source>
        <strain evidence="13">CBS 627.86</strain>
    </source>
</reference>
<name>A0A6A5ZH03_9PLEO</name>
<dbReference type="GO" id="GO:0003743">
    <property type="term" value="F:translation initiation factor activity"/>
    <property type="evidence" value="ECO:0007669"/>
    <property type="project" value="UniProtKB-KW"/>
</dbReference>
<dbReference type="GO" id="GO:0006367">
    <property type="term" value="P:transcription initiation at RNA polymerase II promoter"/>
    <property type="evidence" value="ECO:0007669"/>
    <property type="project" value="InterPro"/>
</dbReference>
<evidence type="ECO:0000256" key="4">
    <source>
        <dbReference type="ARBA" id="ARBA00023015"/>
    </source>
</evidence>
<dbReference type="Pfam" id="PF02270">
    <property type="entry name" value="TFIIF_beta"/>
    <property type="match status" value="1"/>
</dbReference>
<evidence type="ECO:0000313" key="14">
    <source>
        <dbReference type="Proteomes" id="UP000799770"/>
    </source>
</evidence>
<dbReference type="Proteomes" id="UP000799770">
    <property type="component" value="Unassembled WGS sequence"/>
</dbReference>
<comment type="similarity">
    <text evidence="2">Belongs to the TFIIF beta subunit family.</text>
</comment>
<evidence type="ECO:0000256" key="2">
    <source>
        <dbReference type="ARBA" id="ARBA00009543"/>
    </source>
</evidence>
<organism evidence="13 14">
    <name type="scientific">Lophiotrema nucula</name>
    <dbReference type="NCBI Taxonomy" id="690887"/>
    <lineage>
        <taxon>Eukaryota</taxon>
        <taxon>Fungi</taxon>
        <taxon>Dikarya</taxon>
        <taxon>Ascomycota</taxon>
        <taxon>Pezizomycotina</taxon>
        <taxon>Dothideomycetes</taxon>
        <taxon>Pleosporomycetidae</taxon>
        <taxon>Pleosporales</taxon>
        <taxon>Lophiotremataceae</taxon>
        <taxon>Lophiotrema</taxon>
    </lineage>
</organism>
<comment type="subcellular location">
    <subcellularLocation>
        <location evidence="1">Nucleus</location>
    </subcellularLocation>
</comment>
<feature type="domain" description="TFIIF beta subunit N-terminal" evidence="12">
    <location>
        <begin position="45"/>
        <end position="196"/>
    </location>
</feature>
<dbReference type="FunFam" id="1.10.10.10:FF:000035">
    <property type="entry name" value="General transcription factor IIF subunit 2"/>
    <property type="match status" value="1"/>
</dbReference>
<evidence type="ECO:0000256" key="5">
    <source>
        <dbReference type="ARBA" id="ARBA00023125"/>
    </source>
</evidence>
<protein>
    <recommendedName>
        <fullName evidence="3">Transcription initiation factor IIF subunit beta</fullName>
    </recommendedName>
    <alternativeName>
        <fullName evidence="9">TFIIF medium subunit</fullName>
    </alternativeName>
    <alternativeName>
        <fullName evidence="8">TFIIF-beta</fullName>
    </alternativeName>
</protein>
<evidence type="ECO:0000259" key="11">
    <source>
        <dbReference type="Pfam" id="PF02270"/>
    </source>
</evidence>
<dbReference type="AlphaFoldDB" id="A0A6A5ZH03"/>
<evidence type="ECO:0000256" key="3">
    <source>
        <dbReference type="ARBA" id="ARBA00021453"/>
    </source>
</evidence>
<keyword evidence="13" id="KW-0648">Protein biosynthesis</keyword>
<dbReference type="Gene3D" id="1.10.10.10">
    <property type="entry name" value="Winged helix-like DNA-binding domain superfamily/Winged helix DNA-binding domain"/>
    <property type="match status" value="1"/>
</dbReference>